<dbReference type="PANTHER" id="PTHR43681:SF1">
    <property type="entry name" value="SARCALUMENIN"/>
    <property type="match status" value="1"/>
</dbReference>
<feature type="domain" description="Dynamin N-terminal" evidence="1">
    <location>
        <begin position="54"/>
        <end position="221"/>
    </location>
</feature>
<comment type="caution">
    <text evidence="2">The sequence shown here is derived from an EMBL/GenBank/DDBJ whole genome shotgun (WGS) entry which is preliminary data.</text>
</comment>
<dbReference type="Gene3D" id="3.40.50.300">
    <property type="entry name" value="P-loop containing nucleotide triphosphate hydrolases"/>
    <property type="match status" value="1"/>
</dbReference>
<protein>
    <submittedName>
        <fullName evidence="2">Dynamin family protein</fullName>
    </submittedName>
</protein>
<organism evidence="2 3">
    <name type="scientific">Actinophytocola oryzae</name>
    <dbReference type="NCBI Taxonomy" id="502181"/>
    <lineage>
        <taxon>Bacteria</taxon>
        <taxon>Bacillati</taxon>
        <taxon>Actinomycetota</taxon>
        <taxon>Actinomycetes</taxon>
        <taxon>Pseudonocardiales</taxon>
        <taxon>Pseudonocardiaceae</taxon>
    </lineage>
</organism>
<evidence type="ECO:0000313" key="3">
    <source>
        <dbReference type="Proteomes" id="UP000294927"/>
    </source>
</evidence>
<keyword evidence="3" id="KW-1185">Reference proteome</keyword>
<reference evidence="2 3" key="1">
    <citation type="submission" date="2019-03" db="EMBL/GenBank/DDBJ databases">
        <title>Genomic Encyclopedia of Archaeal and Bacterial Type Strains, Phase II (KMG-II): from individual species to whole genera.</title>
        <authorList>
            <person name="Goeker M."/>
        </authorList>
    </citation>
    <scope>NUCLEOTIDE SEQUENCE [LARGE SCALE GENOMIC DNA]</scope>
    <source>
        <strain evidence="2 3">DSM 45499</strain>
    </source>
</reference>
<dbReference type="InterPro" id="IPR045063">
    <property type="entry name" value="Dynamin_N"/>
</dbReference>
<dbReference type="PANTHER" id="PTHR43681">
    <property type="entry name" value="TRANSMEMBRANE GTPASE FZO"/>
    <property type="match status" value="1"/>
</dbReference>
<dbReference type="SUPFAM" id="SSF52540">
    <property type="entry name" value="P-loop containing nucleoside triphosphate hydrolases"/>
    <property type="match status" value="1"/>
</dbReference>
<accession>A0A4R7VRU5</accession>
<sequence length="620" mass="67240">MGEHGTLFRVRTPPWLTVLDDTIAACITHHRSDLAGKLEKRRSSLLEPKLRVPVIGEPNQGKSQLVNALVNAEVCAVGDDVTTITPTTVTHSPTPVAALVTEISTSGRRAIGPSSEPARIPVPVDEVARRALAAGPAEAGGEVYAEVGLPRELLAAGLVLIDTPPVNSTGPQRTATTFAALASADAVLMISDATGELRSSELDLLKEVSSLCPVVTVVLTKIDIVPRWRAVAERNRARLAAAGLVRVKVVPVSATVRLAAARAGDKQLNEESGFGELVRTLSKDVLANSDAINRGATAVLAAQATKQLMVPLTEALTEVRTGEQGRAQVLYRAAQHRLDELRRRTTRWQTMLADEVADLISDVEYDLRDRTRKIIRSADEFFDVADPARTWDEFAEWLREALVETADVNFAWLVERFQWVAEKIARQVALEEAVPEDVATDGLLDHVGGLEPPRIEKFTIGQQVFVGLRGSYGGLLMFGLATTIAGLPLINPISLGAGAAFGAKSIWDERTGRLKRRQAVAKQAAQRHVDDFFLSYGKASKDTARQVQRKLRDHFQGVVERLQTGVAEQATAAKRAADAELAERRRRSQEIAAEVDRLVGLHKRIQALVGQSPSPKELTA</sequence>
<dbReference type="Proteomes" id="UP000294927">
    <property type="component" value="Unassembled WGS sequence"/>
</dbReference>
<dbReference type="AlphaFoldDB" id="A0A4R7VRU5"/>
<gene>
    <name evidence="2" type="ORF">CLV71_105316</name>
</gene>
<evidence type="ECO:0000259" key="1">
    <source>
        <dbReference type="Pfam" id="PF00350"/>
    </source>
</evidence>
<dbReference type="EMBL" id="SOCP01000005">
    <property type="protein sequence ID" value="TDV52185.1"/>
    <property type="molecule type" value="Genomic_DNA"/>
</dbReference>
<dbReference type="InterPro" id="IPR051943">
    <property type="entry name" value="TRAFAC_Dynamin-like_GTPase"/>
</dbReference>
<dbReference type="Pfam" id="PF00350">
    <property type="entry name" value="Dynamin_N"/>
    <property type="match status" value="1"/>
</dbReference>
<evidence type="ECO:0000313" key="2">
    <source>
        <dbReference type="EMBL" id="TDV52185.1"/>
    </source>
</evidence>
<name>A0A4R7VRU5_9PSEU</name>
<proteinExistence type="predicted"/>
<dbReference type="InterPro" id="IPR027417">
    <property type="entry name" value="P-loop_NTPase"/>
</dbReference>